<accession>A0A8C9RGL8</accession>
<dbReference type="OrthoDB" id="8956914at2759"/>
<reference evidence="1" key="3">
    <citation type="submission" date="2025-09" db="UniProtKB">
        <authorList>
            <consortium name="Ensembl"/>
        </authorList>
    </citation>
    <scope>IDENTIFICATION</scope>
</reference>
<name>A0A8C9RGL8_SCLFO</name>
<keyword evidence="2" id="KW-1185">Reference proteome</keyword>
<sequence>MREGQVQDLVMVLLQGLNLHTWDAVKEPPEFPIPGHSRSGDTVVAVKELPPEKLISGHSQPLATGEATNFTVGPHLTNKINPCS</sequence>
<proteinExistence type="predicted"/>
<reference evidence="1" key="2">
    <citation type="submission" date="2025-08" db="UniProtKB">
        <authorList>
            <consortium name="Ensembl"/>
        </authorList>
    </citation>
    <scope>IDENTIFICATION</scope>
</reference>
<organism evidence="1 2">
    <name type="scientific">Scleropages formosus</name>
    <name type="common">Asian bonytongue</name>
    <name type="synonym">Osteoglossum formosum</name>
    <dbReference type="NCBI Taxonomy" id="113540"/>
    <lineage>
        <taxon>Eukaryota</taxon>
        <taxon>Metazoa</taxon>
        <taxon>Chordata</taxon>
        <taxon>Craniata</taxon>
        <taxon>Vertebrata</taxon>
        <taxon>Euteleostomi</taxon>
        <taxon>Actinopterygii</taxon>
        <taxon>Neopterygii</taxon>
        <taxon>Teleostei</taxon>
        <taxon>Osteoglossocephala</taxon>
        <taxon>Osteoglossomorpha</taxon>
        <taxon>Osteoglossiformes</taxon>
        <taxon>Osteoglossidae</taxon>
        <taxon>Scleropages</taxon>
    </lineage>
</organism>
<evidence type="ECO:0000313" key="2">
    <source>
        <dbReference type="Proteomes" id="UP000694397"/>
    </source>
</evidence>
<dbReference type="AlphaFoldDB" id="A0A8C9RGL8"/>
<protein>
    <submittedName>
        <fullName evidence="1">Uncharacterized protein</fullName>
    </submittedName>
</protein>
<dbReference type="GeneTree" id="ENSGT00940000176908"/>
<dbReference type="Proteomes" id="UP000694397">
    <property type="component" value="Chromosome 6"/>
</dbReference>
<evidence type="ECO:0000313" key="1">
    <source>
        <dbReference type="Ensembl" id="ENSSFOP00015014358.2"/>
    </source>
</evidence>
<reference evidence="1 2" key="1">
    <citation type="submission" date="2019-04" db="EMBL/GenBank/DDBJ databases">
        <authorList>
            <consortium name="Wellcome Sanger Institute Data Sharing"/>
        </authorList>
    </citation>
    <scope>NUCLEOTIDE SEQUENCE [LARGE SCALE GENOMIC DNA]</scope>
</reference>
<dbReference type="Ensembl" id="ENSSFOT00015014530.2">
    <property type="protein sequence ID" value="ENSSFOP00015014358.2"/>
    <property type="gene ID" value="ENSSFOG00015009254.2"/>
</dbReference>